<evidence type="ECO:0000313" key="6">
    <source>
        <dbReference type="Proteomes" id="UP000509623"/>
    </source>
</evidence>
<dbReference type="EMBL" id="CP046051">
    <property type="protein sequence ID" value="QKN24307.1"/>
    <property type="molecule type" value="Genomic_DNA"/>
</dbReference>
<dbReference type="KEGG" id="clf:GJQ69_07315"/>
<evidence type="ECO:0000256" key="1">
    <source>
        <dbReference type="SAM" id="Coils"/>
    </source>
</evidence>
<reference evidence="5 6" key="1">
    <citation type="submission" date="2019-11" db="EMBL/GenBank/DDBJ databases">
        <authorList>
            <person name="Ren C."/>
            <person name="Wang H."/>
            <person name="Xu Y."/>
        </authorList>
    </citation>
    <scope>NUCLEOTIDE SEQUENCE [LARGE SCALE GENOMIC DNA]</scope>
    <source>
        <strain evidence="6">JNU-WLY1368</strain>
        <strain evidence="3 5">LBM 19010</strain>
    </source>
</reference>
<reference evidence="4" key="2">
    <citation type="journal article" date="2021" name="Appl. Environ. Microbiol.">
        <title>Adaptability of a Caproate-Producing Bacterium Contributes to Its Dominance in an Anaerobic Fermentation System.</title>
        <authorList>
            <person name="Wang H."/>
            <person name="Gu Y."/>
            <person name="Zhou W."/>
            <person name="Zhao D."/>
            <person name="Qiao Z."/>
            <person name="Zheng J."/>
            <person name="Gao J."/>
            <person name="Chen X."/>
            <person name="Ren C."/>
            <person name="Xu Y."/>
        </authorList>
    </citation>
    <scope>NUCLEOTIDE SEQUENCE</scope>
    <source>
        <strain evidence="4">JNU-WLY1368</strain>
    </source>
</reference>
<evidence type="ECO:0000313" key="3">
    <source>
        <dbReference type="EMBL" id="QKN24307.1"/>
    </source>
</evidence>
<feature type="coiled-coil region" evidence="1">
    <location>
        <begin position="405"/>
        <end position="439"/>
    </location>
</feature>
<feature type="chain" id="PRO_5044663967" evidence="2">
    <location>
        <begin position="43"/>
        <end position="813"/>
    </location>
</feature>
<sequence>MLNLFGNPSDKRSSGTAKRVLAAVLSAAVVTAALGNGMAAFAADSNVNPVCDETYYAMLNYYGNLKEGSVVKSYALNGASTISDYGQYDSVNNLSDDAKPSQSGNKLTFNLNKNNADHFYFEGKTSKPYASMPWTLKVSYRLNGVAAKAEDLAGKSGLVEINIDATPKKDSGISSYYKNNLVLMGTTAFNEDDILSLEANGAQVQLLGNLRSVLFLVMPGETQHVNIRVGTNSFTFSGMTFMAVPATLSQLNQITDLQKAKNKTENSYKAIQDSLDSMLGSADAVSGSLNTAADGIDQLNQARASLSSGKTQAYQSIDVSLADLSKMADSLQPMNAHLDTASKALSSISSKVQSLSSNMAGLKTPLENCRKNITAVQKDLTDINALVQQQGKDFVGGKTKARGIMTNLQKDMNNLGSSLKALQSQLKTMQGQLKQLSAITAPGTLKPSAGDEAQLKQQLQHVQELYSKYMEYCTALKKAGQKAVPSFDEFLGGLVKQKKLTEAQAKAVSQAYAKYGSKMDEVQELLSLGERIDSTLQSVNSEIATLNTVIGSVSTATSSMLNTVSGLCSTLGDSGIIGELKSLNLLMGTALNEVAESEQKVTSMSSSLTGSLKDMGNAAKDITKSTEQALSVINSLTKTINSYVPDMQNTLKDCKTVVSSATTGMKDTASALKTIETLAKSNGGKADAATQKALQGLSQSLRGSSRGFSQTDTARKAQKTISDEIDKQWDTYTGEKNNLLYMNPNAKPVSMTSTQNSTPHSIQMVIRTQEIKESDNKSSDKMTAAAADTTFPERVANLFKGIWGAITGVFVHK</sequence>
<organism evidence="3 5">
    <name type="scientific">Caproicibacterium lactatifermentans</name>
    <dbReference type="NCBI Taxonomy" id="2666138"/>
    <lineage>
        <taxon>Bacteria</taxon>
        <taxon>Bacillati</taxon>
        <taxon>Bacillota</taxon>
        <taxon>Clostridia</taxon>
        <taxon>Eubacteriales</taxon>
        <taxon>Oscillospiraceae</taxon>
        <taxon>Caproicibacterium</taxon>
    </lineage>
</organism>
<keyword evidence="1" id="KW-0175">Coiled coil</keyword>
<evidence type="ECO:0000313" key="4">
    <source>
        <dbReference type="EMBL" id="QKO30679.1"/>
    </source>
</evidence>
<dbReference type="RefSeq" id="WP_086035368.1">
    <property type="nucleotide sequence ID" value="NZ_CP046051.1"/>
</dbReference>
<feature type="signal peptide" evidence="2">
    <location>
        <begin position="1"/>
        <end position="42"/>
    </location>
</feature>
<keyword evidence="6" id="KW-1185">Reference proteome</keyword>
<name>A0A859DQD7_9FIRM</name>
<protein>
    <submittedName>
        <fullName evidence="3">Uncharacterized protein</fullName>
    </submittedName>
</protein>
<reference evidence="4" key="3">
    <citation type="journal article" date="2022" name="Int. J. Syst. Evol. Microbiol.">
        <title>Caproicibacterium lactatifermentans sp. nov., isolated from pit clay used for the production of Chinese strong aroma-type liquor.</title>
        <authorList>
            <person name="Wang H."/>
            <person name="Gu Y."/>
            <person name="Zhao D."/>
            <person name="Qiao Z."/>
            <person name="Zheng J."/>
            <person name="Gao J."/>
            <person name="Ren C."/>
            <person name="Xu Y."/>
        </authorList>
    </citation>
    <scope>NUCLEOTIDE SEQUENCE</scope>
    <source>
        <strain evidence="4">JNU-WLY1368</strain>
    </source>
</reference>
<dbReference type="AlphaFoldDB" id="A0A859DQD7"/>
<dbReference type="Proteomes" id="UP000509623">
    <property type="component" value="Chromosome"/>
</dbReference>
<dbReference type="Proteomes" id="UP000501316">
    <property type="component" value="Chromosome"/>
</dbReference>
<accession>A0A859DQD7</accession>
<dbReference type="EMBL" id="CP046161">
    <property type="protein sequence ID" value="QKO30679.1"/>
    <property type="molecule type" value="Genomic_DNA"/>
</dbReference>
<keyword evidence="2" id="KW-0732">Signal</keyword>
<gene>
    <name evidence="3" type="ORF">GJQ69_07315</name>
    <name evidence="4" type="ORF">GKP14_06495</name>
</gene>
<proteinExistence type="predicted"/>
<dbReference type="Gene3D" id="1.10.287.1490">
    <property type="match status" value="1"/>
</dbReference>
<evidence type="ECO:0000256" key="2">
    <source>
        <dbReference type="SAM" id="SignalP"/>
    </source>
</evidence>
<evidence type="ECO:0000313" key="5">
    <source>
        <dbReference type="Proteomes" id="UP000501316"/>
    </source>
</evidence>